<dbReference type="Gene3D" id="1.10.510.10">
    <property type="entry name" value="Transferase(Phosphotransferase) domain 1"/>
    <property type="match status" value="1"/>
</dbReference>
<feature type="region of interest" description="Disordered" evidence="7">
    <location>
        <begin position="284"/>
        <end position="326"/>
    </location>
</feature>
<dbReference type="GO" id="GO:0004674">
    <property type="term" value="F:protein serine/threonine kinase activity"/>
    <property type="evidence" value="ECO:0007669"/>
    <property type="project" value="UniProtKB-KW"/>
</dbReference>
<organism evidence="9 10">
    <name type="scientific">Candidatus Seongchinamella marina</name>
    <dbReference type="NCBI Taxonomy" id="2518990"/>
    <lineage>
        <taxon>Bacteria</taxon>
        <taxon>Pseudomonadati</taxon>
        <taxon>Pseudomonadota</taxon>
        <taxon>Gammaproteobacteria</taxon>
        <taxon>Cellvibrionales</taxon>
        <taxon>Halieaceae</taxon>
        <taxon>Seongchinamella</taxon>
    </lineage>
</organism>
<dbReference type="InterPro" id="IPR017441">
    <property type="entry name" value="Protein_kinase_ATP_BS"/>
</dbReference>
<dbReference type="SUPFAM" id="SSF56112">
    <property type="entry name" value="Protein kinase-like (PK-like)"/>
    <property type="match status" value="1"/>
</dbReference>
<evidence type="ECO:0000256" key="1">
    <source>
        <dbReference type="ARBA" id="ARBA00022679"/>
    </source>
</evidence>
<evidence type="ECO:0000313" key="9">
    <source>
        <dbReference type="EMBL" id="MCX2974353.1"/>
    </source>
</evidence>
<dbReference type="InterPro" id="IPR011009">
    <property type="entry name" value="Kinase-like_dom_sf"/>
</dbReference>
<keyword evidence="1" id="KW-0808">Transferase</keyword>
<evidence type="ECO:0000256" key="4">
    <source>
        <dbReference type="ARBA" id="ARBA00022840"/>
    </source>
</evidence>
<name>A0ABT3SWH9_9GAMM</name>
<dbReference type="Proteomes" id="UP001143307">
    <property type="component" value="Unassembled WGS sequence"/>
</dbReference>
<dbReference type="Pfam" id="PF00069">
    <property type="entry name" value="Pkinase"/>
    <property type="match status" value="1"/>
</dbReference>
<dbReference type="Gene3D" id="1.25.40.10">
    <property type="entry name" value="Tetratricopeptide repeat domain"/>
    <property type="match status" value="1"/>
</dbReference>
<evidence type="ECO:0000256" key="5">
    <source>
        <dbReference type="PROSITE-ProRule" id="PRU10141"/>
    </source>
</evidence>
<evidence type="ECO:0000256" key="2">
    <source>
        <dbReference type="ARBA" id="ARBA00022741"/>
    </source>
</evidence>
<feature type="binding site" evidence="5">
    <location>
        <position position="38"/>
    </location>
    <ligand>
        <name>ATP</name>
        <dbReference type="ChEBI" id="CHEBI:30616"/>
    </ligand>
</feature>
<dbReference type="PANTHER" id="PTHR43289">
    <property type="entry name" value="MITOGEN-ACTIVATED PROTEIN KINASE KINASE KINASE 20-RELATED"/>
    <property type="match status" value="1"/>
</dbReference>
<dbReference type="InterPro" id="IPR000719">
    <property type="entry name" value="Prot_kinase_dom"/>
</dbReference>
<keyword evidence="3 9" id="KW-0418">Kinase</keyword>
<evidence type="ECO:0000256" key="3">
    <source>
        <dbReference type="ARBA" id="ARBA00022777"/>
    </source>
</evidence>
<dbReference type="InterPro" id="IPR008271">
    <property type="entry name" value="Ser/Thr_kinase_AS"/>
</dbReference>
<dbReference type="Gene3D" id="3.30.200.20">
    <property type="entry name" value="Phosphorylase Kinase, domain 1"/>
    <property type="match status" value="1"/>
</dbReference>
<proteinExistence type="predicted"/>
<dbReference type="SMART" id="SM00220">
    <property type="entry name" value="S_TKc"/>
    <property type="match status" value="1"/>
</dbReference>
<evidence type="ECO:0000256" key="7">
    <source>
        <dbReference type="SAM" id="MobiDB-lite"/>
    </source>
</evidence>
<keyword evidence="6" id="KW-0175">Coiled coil</keyword>
<dbReference type="PROSITE" id="PS50011">
    <property type="entry name" value="PROTEIN_KINASE_DOM"/>
    <property type="match status" value="1"/>
</dbReference>
<dbReference type="EMBL" id="SHNP01000004">
    <property type="protein sequence ID" value="MCX2974353.1"/>
    <property type="molecule type" value="Genomic_DNA"/>
</dbReference>
<keyword evidence="9" id="KW-0723">Serine/threonine-protein kinase</keyword>
<evidence type="ECO:0000256" key="6">
    <source>
        <dbReference type="SAM" id="Coils"/>
    </source>
</evidence>
<dbReference type="PROSITE" id="PS00107">
    <property type="entry name" value="PROTEIN_KINASE_ATP"/>
    <property type="match status" value="1"/>
</dbReference>
<dbReference type="RefSeq" id="WP_279253136.1">
    <property type="nucleotide sequence ID" value="NZ_SHNP01000004.1"/>
</dbReference>
<dbReference type="InterPro" id="IPR011990">
    <property type="entry name" value="TPR-like_helical_dom_sf"/>
</dbReference>
<gene>
    <name evidence="9" type="ORF">EYC87_12235</name>
</gene>
<keyword evidence="2 5" id="KW-0547">Nucleotide-binding</keyword>
<dbReference type="CDD" id="cd14014">
    <property type="entry name" value="STKc_PknB_like"/>
    <property type="match status" value="1"/>
</dbReference>
<keyword evidence="10" id="KW-1185">Reference proteome</keyword>
<dbReference type="PROSITE" id="PS00108">
    <property type="entry name" value="PROTEIN_KINASE_ST"/>
    <property type="match status" value="1"/>
</dbReference>
<reference evidence="9" key="1">
    <citation type="submission" date="2019-02" db="EMBL/GenBank/DDBJ databases">
        <authorList>
            <person name="Li S.-H."/>
        </authorList>
    </citation>
    <scope>NUCLEOTIDE SEQUENCE</scope>
    <source>
        <strain evidence="9">IMCC8485</strain>
    </source>
</reference>
<comment type="caution">
    <text evidence="9">The sequence shown here is derived from an EMBL/GenBank/DDBJ whole genome shotgun (WGS) entry which is preliminary data.</text>
</comment>
<sequence>MADFELPGYELYERLGRGGMATVYRALHLNLDREVAIKVMDPGMNSDENFSERFIREARISARLTHPHILQIYDVNTFDGYNYIAMELLGAGELSDFIHSGMPQKQLYLIMRHMTEALDYASGRGYVHRDIKPSNIMMRDADDFVLADFGIARAANSGTQMTQTGLMVGTPSYMSPEQAKGQEVDGRSDLYALAVLAYEMLTKTLPYESDSAVTTAVKHLTEDIPTLPEHLSAYQEFLNKGLAKAAAARFQTGEELYQSFMQASSGFTDDQVLTEGIEAPKMAATDAPIDESAKTSVAGVESTRLSHSSSPAVSSPSRPYRLEGSTQRERLVSGTFANNDRGQNKFGGSVLRMLIIVVVLGGAGFGGYTWWQGQQGSVSKDQRAVTAELAKAFSAMNEENLPVAASSFYKVLSMDGGNDAAQQGMAEVGALYTAQIEEAIAAEDEDKARKMLLDYGGYFAASNNLERLQAEIELLAEQKNLANIQSQRAQKLLSQVDASVEAGDFEQANRLIAQAAAIDPDHPELEGRRDAVETYQAQSAAYEELWANHTPAQREEFNSMIAAADRALDENDLGAATIAVNEAQNIASDSPELASRIGRIEAAQIKLAEAQAEELARLNSMLDEAEGATSAIAADPANAAIAMAIYQEVAVQSPDNPRVTKGLASIAGFYLGMAENAVKAGDFESARQALAAGQELLPDSELLATLHAQLPALEQTWVDQQAAIAQRKEEAKAARSRAEEVVSVAERAIRSGALNVAQQSYDEVVQTHPDLPAVKELESNLRRAYGDAARGEIDLKEFDAAQEYVVQGASHFPDDPAWKLLEEEIETARTSSRRRLGAY</sequence>
<keyword evidence="4 5" id="KW-0067">ATP-binding</keyword>
<feature type="coiled-coil region" evidence="6">
    <location>
        <begin position="458"/>
        <end position="487"/>
    </location>
</feature>
<feature type="domain" description="Protein kinase" evidence="8">
    <location>
        <begin position="9"/>
        <end position="261"/>
    </location>
</feature>
<feature type="compositionally biased region" description="Low complexity" evidence="7">
    <location>
        <begin position="306"/>
        <end position="319"/>
    </location>
</feature>
<evidence type="ECO:0000313" key="10">
    <source>
        <dbReference type="Proteomes" id="UP001143307"/>
    </source>
</evidence>
<protein>
    <submittedName>
        <fullName evidence="9">Serine/threonine protein kinase</fullName>
    </submittedName>
</protein>
<evidence type="ECO:0000259" key="8">
    <source>
        <dbReference type="PROSITE" id="PS50011"/>
    </source>
</evidence>
<accession>A0ABT3SWH9</accession>
<dbReference type="PANTHER" id="PTHR43289:SF6">
    <property type="entry name" value="SERINE_THREONINE-PROTEIN KINASE NEKL-3"/>
    <property type="match status" value="1"/>
</dbReference>